<dbReference type="InterPro" id="IPR000477">
    <property type="entry name" value="RT_dom"/>
</dbReference>
<gene>
    <name evidence="2" type="ORF">AAG570_007348</name>
</gene>
<protein>
    <recommendedName>
        <fullName evidence="1">Reverse transcriptase domain-containing protein</fullName>
    </recommendedName>
</protein>
<dbReference type="PROSITE" id="PS50878">
    <property type="entry name" value="RT_POL"/>
    <property type="match status" value="1"/>
</dbReference>
<dbReference type="AlphaFoldDB" id="A0ABD0YAS2"/>
<dbReference type="CDD" id="cd01650">
    <property type="entry name" value="RT_nLTR_like"/>
    <property type="match status" value="1"/>
</dbReference>
<accession>A0ABD0YAS2</accession>
<proteinExistence type="predicted"/>
<dbReference type="GO" id="GO:0071897">
    <property type="term" value="P:DNA biosynthetic process"/>
    <property type="evidence" value="ECO:0007669"/>
    <property type="project" value="UniProtKB-ARBA"/>
</dbReference>
<name>A0ABD0YAS2_9HEMI</name>
<reference evidence="2 3" key="1">
    <citation type="submission" date="2024-07" db="EMBL/GenBank/DDBJ databases">
        <title>Chromosome-level genome assembly of the water stick insect Ranatra chinensis (Heteroptera: Nepidae).</title>
        <authorList>
            <person name="Liu X."/>
        </authorList>
    </citation>
    <scope>NUCLEOTIDE SEQUENCE [LARGE SCALE GENOMIC DNA]</scope>
    <source>
        <strain evidence="2">Cailab_2021Rc</strain>
        <tissue evidence="2">Muscle</tissue>
    </source>
</reference>
<feature type="domain" description="Reverse transcriptase" evidence="1">
    <location>
        <begin position="93"/>
        <end position="364"/>
    </location>
</feature>
<dbReference type="InterPro" id="IPR043502">
    <property type="entry name" value="DNA/RNA_pol_sf"/>
</dbReference>
<evidence type="ECO:0000313" key="3">
    <source>
        <dbReference type="Proteomes" id="UP001558652"/>
    </source>
</evidence>
<dbReference type="PANTHER" id="PTHR33332">
    <property type="entry name" value="REVERSE TRANSCRIPTASE DOMAIN-CONTAINING PROTEIN"/>
    <property type="match status" value="1"/>
</dbReference>
<evidence type="ECO:0000259" key="1">
    <source>
        <dbReference type="PROSITE" id="PS50878"/>
    </source>
</evidence>
<dbReference type="SUPFAM" id="SSF56672">
    <property type="entry name" value="DNA/RNA polymerases"/>
    <property type="match status" value="1"/>
</dbReference>
<keyword evidence="3" id="KW-1185">Reference proteome</keyword>
<dbReference type="EMBL" id="JBFDAA010000020">
    <property type="protein sequence ID" value="KAL1115318.1"/>
    <property type="molecule type" value="Genomic_DNA"/>
</dbReference>
<dbReference type="Proteomes" id="UP001558652">
    <property type="component" value="Unassembled WGS sequence"/>
</dbReference>
<organism evidence="2 3">
    <name type="scientific">Ranatra chinensis</name>
    <dbReference type="NCBI Taxonomy" id="642074"/>
    <lineage>
        <taxon>Eukaryota</taxon>
        <taxon>Metazoa</taxon>
        <taxon>Ecdysozoa</taxon>
        <taxon>Arthropoda</taxon>
        <taxon>Hexapoda</taxon>
        <taxon>Insecta</taxon>
        <taxon>Pterygota</taxon>
        <taxon>Neoptera</taxon>
        <taxon>Paraneoptera</taxon>
        <taxon>Hemiptera</taxon>
        <taxon>Heteroptera</taxon>
        <taxon>Panheteroptera</taxon>
        <taxon>Nepomorpha</taxon>
        <taxon>Nepidae</taxon>
        <taxon>Ranatrinae</taxon>
        <taxon>Ranatra</taxon>
    </lineage>
</organism>
<dbReference type="Pfam" id="PF00078">
    <property type="entry name" value="RVT_1"/>
    <property type="match status" value="1"/>
</dbReference>
<comment type="caution">
    <text evidence="2">The sequence shown here is derived from an EMBL/GenBank/DDBJ whole genome shotgun (WGS) entry which is preliminary data.</text>
</comment>
<sequence>MAPKHVLRGRGAGDDGNRFIYLYNHTDAFVLVDTDSPSFAPRMEVVEMVLIQIRRVGMRCYNPQTCWDVRGLECGKGWNAEGIWEWKTSAFCSLDLAQCRREGRDGAVVRMSDCHAKGPGFDSIRESSSYRPISLLPLLSKVLEKLLLKRLSPLLESQNIIPTHQFGFRPNHSTLQQCLRIVDLISSALEKKEYCGGVFLDVAQAFDRVWHPGLLFKLKKILPNTYYLILQSYLRDRYSVISQRDKISEYIPIKASVPQGSVLGPLLYLIYISDIPTYPTTHMATFADDICILTSHPDPLSVSESLRDHLDNLHSWCKRWRIRINQSKSVHITFTLRRQSCPPIMFDNIPIPPANHVHYLGLYIDNRVTWNPHTRLKRLDLNRKYGLLRQLFNRNSKLSIENKLTIYKTILKPTWTYGIELWGSAKKGNIDLIQSFQSKVLRTILNAPCCGPPSWHRMTSPDGGEVNYPHFLASLCAALSALPFLAT</sequence>
<evidence type="ECO:0000313" key="2">
    <source>
        <dbReference type="EMBL" id="KAL1115318.1"/>
    </source>
</evidence>